<evidence type="ECO:0000313" key="9">
    <source>
        <dbReference type="Proteomes" id="UP000236884"/>
    </source>
</evidence>
<dbReference type="EC" id="2.7.11.1" evidence="8"/>
<keyword evidence="6" id="KW-1133">Transmembrane helix</keyword>
<dbReference type="SMART" id="SM00028">
    <property type="entry name" value="TPR"/>
    <property type="match status" value="5"/>
</dbReference>
<evidence type="ECO:0000256" key="5">
    <source>
        <dbReference type="PROSITE-ProRule" id="PRU00339"/>
    </source>
</evidence>
<dbReference type="KEGG" id="vgo:GJW-30_1_01408"/>
<dbReference type="Gene3D" id="3.30.200.20">
    <property type="entry name" value="Phosphorylase Kinase, domain 1"/>
    <property type="match status" value="1"/>
</dbReference>
<evidence type="ECO:0000256" key="2">
    <source>
        <dbReference type="ARBA" id="ARBA00022741"/>
    </source>
</evidence>
<dbReference type="GO" id="GO:0005524">
    <property type="term" value="F:ATP binding"/>
    <property type="evidence" value="ECO:0007669"/>
    <property type="project" value="UniProtKB-KW"/>
</dbReference>
<gene>
    <name evidence="8" type="primary">prkC</name>
    <name evidence="8" type="ORF">GJW-30_1_01408</name>
</gene>
<dbReference type="AlphaFoldDB" id="A0A0S3PST2"/>
<organism evidence="8 9">
    <name type="scientific">Variibacter gotjawalensis</name>
    <dbReference type="NCBI Taxonomy" id="1333996"/>
    <lineage>
        <taxon>Bacteria</taxon>
        <taxon>Pseudomonadati</taxon>
        <taxon>Pseudomonadota</taxon>
        <taxon>Alphaproteobacteria</taxon>
        <taxon>Hyphomicrobiales</taxon>
        <taxon>Nitrobacteraceae</taxon>
        <taxon>Variibacter</taxon>
    </lineage>
</organism>
<dbReference type="PANTHER" id="PTHR43289">
    <property type="entry name" value="MITOGEN-ACTIVATED PROTEIN KINASE KINASE KINASE 20-RELATED"/>
    <property type="match status" value="1"/>
</dbReference>
<evidence type="ECO:0000259" key="7">
    <source>
        <dbReference type="PROSITE" id="PS50011"/>
    </source>
</evidence>
<dbReference type="PROSITE" id="PS50011">
    <property type="entry name" value="PROTEIN_KINASE_DOM"/>
    <property type="match status" value="1"/>
</dbReference>
<dbReference type="Pfam" id="PF00069">
    <property type="entry name" value="Pkinase"/>
    <property type="match status" value="1"/>
</dbReference>
<evidence type="ECO:0000256" key="3">
    <source>
        <dbReference type="ARBA" id="ARBA00022777"/>
    </source>
</evidence>
<evidence type="ECO:0000313" key="8">
    <source>
        <dbReference type="EMBL" id="BAT58880.1"/>
    </source>
</evidence>
<keyword evidence="6" id="KW-0812">Transmembrane</keyword>
<reference evidence="8 9" key="1">
    <citation type="submission" date="2015-08" db="EMBL/GenBank/DDBJ databases">
        <title>Investigation of the bacterial diversity of lava forest soil.</title>
        <authorList>
            <person name="Lee J.S."/>
        </authorList>
    </citation>
    <scope>NUCLEOTIDE SEQUENCE [LARGE SCALE GENOMIC DNA]</scope>
    <source>
        <strain evidence="8 9">GJW-30</strain>
    </source>
</reference>
<keyword evidence="4" id="KW-0067">ATP-binding</keyword>
<dbReference type="Pfam" id="PF13424">
    <property type="entry name" value="TPR_12"/>
    <property type="match status" value="2"/>
</dbReference>
<dbReference type="GO" id="GO:0004674">
    <property type="term" value="F:protein serine/threonine kinase activity"/>
    <property type="evidence" value="ECO:0007669"/>
    <property type="project" value="UniProtKB-EC"/>
</dbReference>
<dbReference type="PROSITE" id="PS00108">
    <property type="entry name" value="PROTEIN_KINASE_ST"/>
    <property type="match status" value="1"/>
</dbReference>
<dbReference type="InterPro" id="IPR011990">
    <property type="entry name" value="TPR-like_helical_dom_sf"/>
</dbReference>
<dbReference type="InterPro" id="IPR008271">
    <property type="entry name" value="Ser/Thr_kinase_AS"/>
</dbReference>
<evidence type="ECO:0000256" key="1">
    <source>
        <dbReference type="ARBA" id="ARBA00022679"/>
    </source>
</evidence>
<feature type="repeat" description="TPR" evidence="5">
    <location>
        <begin position="462"/>
        <end position="495"/>
    </location>
</feature>
<proteinExistence type="predicted"/>
<keyword evidence="9" id="KW-1185">Reference proteome</keyword>
<accession>A0A0S3PST2</accession>
<dbReference type="InterPro" id="IPR019734">
    <property type="entry name" value="TPR_rpt"/>
</dbReference>
<keyword evidence="3 8" id="KW-0418">Kinase</keyword>
<dbReference type="InterPro" id="IPR011009">
    <property type="entry name" value="Kinase-like_dom_sf"/>
</dbReference>
<dbReference type="Proteomes" id="UP000236884">
    <property type="component" value="Chromosome"/>
</dbReference>
<evidence type="ECO:0000256" key="4">
    <source>
        <dbReference type="ARBA" id="ARBA00022840"/>
    </source>
</evidence>
<dbReference type="InterPro" id="IPR000719">
    <property type="entry name" value="Prot_kinase_dom"/>
</dbReference>
<dbReference type="SUPFAM" id="SSF56112">
    <property type="entry name" value="Protein kinase-like (PK-like)"/>
    <property type="match status" value="1"/>
</dbReference>
<keyword evidence="5" id="KW-0802">TPR repeat</keyword>
<sequence length="813" mass="88654">MDAKRERWNAVRGLFDDLVDRPPPEREQILARSTLAPDIVEETRQLLVAADATGDFMEAKAVEAKPEYSSLKPGERVGAFRIEELIGRGGQGEVYRASRADGAFDQTVALKLLRPEAAQHFERFKTERQILAGLEHPGIARLIDGGIAPDGRPYAAMEYVEGVDIATYCAENNLDLAARLKLFADVCAAVAHAHRNLIVHRDLKPGNILVTRDGQVKLLDFGIARFIKETDQGAMTEAIVTPDYTAPEQLEGRLPTTATDVYALGANLFEVLVGKPPWRIDGSPFPAALRILQDEPPRASQEAAKVSSPPIAPTLLTGDIDAIIAKTMRREPALRYEGASALAEDIGRHLALRPVEARAGDTWYRVRRFLRRRRGALAAVALVLLVAVGGLTAYTWQSYRTAIASERAKAETARAEAVRDYVMLSFRAAGGAGRPGLATAKQVLDSAASELVREADAGTARPELFRVIGELYAEIDDFAAAAPLLERYIKLAPPSETVAIAQAKQSLAVIAVRRGQLDAARRYLTEARAEWMKEPQRFAREIGEADAIEASLLRQNGKREDGIALLRSSTEAARKLLGEDSEILAIRYNNLGVHYIESGQAAEADAAFNEAWRLLEKQGRMRSGTAIAVMSHRAAAQLRAGNVPAAEAMWREAVELRRTLYGPSMALASLQLNYGRLLIVLEKPDEALKVFDEALPAAITFGGPASQIAIILRQSRAVTLLMRDRIDDATAENNEALIQARGTYGERHLYTALGIVTRCAINLRRGDLDAARADADTAESILKELGPSAQVHLDEVAKLRAVIAGAAQQKERP</sequence>
<dbReference type="PROSITE" id="PS50005">
    <property type="entry name" value="TPR"/>
    <property type="match status" value="1"/>
</dbReference>
<feature type="domain" description="Protein kinase" evidence="7">
    <location>
        <begin position="80"/>
        <end position="352"/>
    </location>
</feature>
<dbReference type="Gene3D" id="1.10.510.10">
    <property type="entry name" value="Transferase(Phosphotransferase) domain 1"/>
    <property type="match status" value="1"/>
</dbReference>
<dbReference type="SUPFAM" id="SSF48452">
    <property type="entry name" value="TPR-like"/>
    <property type="match status" value="3"/>
</dbReference>
<keyword evidence="1 8" id="KW-0808">Transferase</keyword>
<dbReference type="CDD" id="cd14014">
    <property type="entry name" value="STKc_PknB_like"/>
    <property type="match status" value="1"/>
</dbReference>
<evidence type="ECO:0000256" key="6">
    <source>
        <dbReference type="SAM" id="Phobius"/>
    </source>
</evidence>
<dbReference type="SMART" id="SM00220">
    <property type="entry name" value="S_TKc"/>
    <property type="match status" value="1"/>
</dbReference>
<dbReference type="RefSeq" id="WP_096353464.1">
    <property type="nucleotide sequence ID" value="NZ_AP014946.1"/>
</dbReference>
<name>A0A0S3PST2_9BRAD</name>
<dbReference type="OrthoDB" id="9801841at2"/>
<keyword evidence="2" id="KW-0547">Nucleotide-binding</keyword>
<dbReference type="Gene3D" id="1.25.40.10">
    <property type="entry name" value="Tetratricopeptide repeat domain"/>
    <property type="match status" value="2"/>
</dbReference>
<dbReference type="PANTHER" id="PTHR43289:SF34">
    <property type="entry name" value="SERINE_THREONINE-PROTEIN KINASE YBDM-RELATED"/>
    <property type="match status" value="1"/>
</dbReference>
<dbReference type="EMBL" id="AP014946">
    <property type="protein sequence ID" value="BAT58880.1"/>
    <property type="molecule type" value="Genomic_DNA"/>
</dbReference>
<keyword evidence="6" id="KW-0472">Membrane</keyword>
<protein>
    <submittedName>
        <fullName evidence="8">Serine/threonine-protein kinase PrkC</fullName>
        <ecNumber evidence="8">2.7.11.1</ecNumber>
    </submittedName>
</protein>
<feature type="transmembrane region" description="Helical" evidence="6">
    <location>
        <begin position="375"/>
        <end position="396"/>
    </location>
</feature>